<proteinExistence type="inferred from homology"/>
<gene>
    <name evidence="4" type="ORF">EDB92DRAFT_40080</name>
</gene>
<dbReference type="InterPro" id="IPR045669">
    <property type="entry name" value="FHIP_C"/>
</dbReference>
<evidence type="ECO:0000256" key="1">
    <source>
        <dbReference type="ARBA" id="ARBA00024336"/>
    </source>
</evidence>
<evidence type="ECO:0000313" key="4">
    <source>
        <dbReference type="EMBL" id="KAH9001285.1"/>
    </source>
</evidence>
<feature type="region of interest" description="Disordered" evidence="2">
    <location>
        <begin position="991"/>
        <end position="1020"/>
    </location>
</feature>
<dbReference type="EMBL" id="JAKELL010000001">
    <property type="protein sequence ID" value="KAH9001285.1"/>
    <property type="molecule type" value="Genomic_DNA"/>
</dbReference>
<dbReference type="InterPro" id="IPR019384">
    <property type="entry name" value="FHIP"/>
</dbReference>
<feature type="region of interest" description="Disordered" evidence="2">
    <location>
        <begin position="511"/>
        <end position="540"/>
    </location>
</feature>
<feature type="region of interest" description="Disordered" evidence="2">
    <location>
        <begin position="295"/>
        <end position="316"/>
    </location>
</feature>
<dbReference type="PANTHER" id="PTHR21705">
    <property type="entry name" value="RAI16 PROTEIN-RELATED"/>
    <property type="match status" value="1"/>
</dbReference>
<evidence type="ECO:0000259" key="3">
    <source>
        <dbReference type="Pfam" id="PF19314"/>
    </source>
</evidence>
<name>A0AAD4QD24_9AGAM</name>
<comment type="caution">
    <text evidence="4">The sequence shown here is derived from an EMBL/GenBank/DDBJ whole genome shotgun (WGS) entry which is preliminary data.</text>
</comment>
<evidence type="ECO:0000313" key="5">
    <source>
        <dbReference type="Proteomes" id="UP001201163"/>
    </source>
</evidence>
<dbReference type="Pfam" id="PF10257">
    <property type="entry name" value="RAI16-like"/>
    <property type="match status" value="1"/>
</dbReference>
<protein>
    <submittedName>
        <fullName evidence="4">Retinoic acid induced 16-like protein-domain-containing protein</fullName>
    </submittedName>
</protein>
<keyword evidence="5" id="KW-1185">Reference proteome</keyword>
<comment type="similarity">
    <text evidence="1">Belongs to the FHIP family.</text>
</comment>
<feature type="domain" description="FHF complex subunit HOOK-interacting protein C-terminal" evidence="3">
    <location>
        <begin position="737"/>
        <end position="791"/>
    </location>
</feature>
<dbReference type="PANTHER" id="PTHR21705:SF11">
    <property type="entry name" value="FHIP FAMILY PROTEIN CG3558"/>
    <property type="match status" value="1"/>
</dbReference>
<accession>A0AAD4QD24</accession>
<feature type="compositionally biased region" description="Basic and acidic residues" evidence="2">
    <location>
        <begin position="295"/>
        <end position="304"/>
    </location>
</feature>
<feature type="region of interest" description="Disordered" evidence="2">
    <location>
        <begin position="213"/>
        <end position="239"/>
    </location>
</feature>
<sequence>MDYFSKFLRYGNQTSPKLHDNATEFHRSWTSVKNTLLHPDERQLSKGIASTDVPANLRVMVDLLVLESTRTEEGGTGVCLEYLLKNDVLGTLVRLSETDRPSGIQAEVLRAVQNMVILLDEQFLVHSVVHKAVLRLLRNCVGDDIQEQLDNQNRKVMGAAKNIVRSSPSEYEEDLVNLLCILCSRIRTFRELLMIFFHDKHWFHSEPLFSVEEGDEEDASDGTSRSESPETGDPQSETVTVAATPDEPAHHKKSEYEFLLFNYLLRFVHREGQIGDFARAGLLFLMDVAMSPSDQVHRLSKDEPIPSESPSETAATDPISDAALSLAEYVLDGDFSDVLGAGLGAVYSQLPSKLEVHAPPIPDEIRGASMVLGGQPSDDEEAKAQAASREKNRAPGVEDSRATDFKARLDHFLKLLEFLEDIFRRNVSHENPESSLDPSTLIGTAVVNSILEAVRQTFLENVLYPSILECSDTDGSAIAVMSYIEITIRTLEGGQLTDLLVNFLVSEDNDDMAKPRPRPHSMLTLGPTPPSAARNSDAQNKLRRRRSSAMMLLELEAPESTKQSGYFTSLGRFTLKDLLVFNLRSKDQPTATAALQLLNTLLIYYSPLCVDKLLIVTRDPKATSFPEPASNEKPRIPSLDQEDDVFVYPGDEIIEESPPSPSFMQPRTTYSAHERELDLYLKLISHLDPAHTGNNFSTSYDRYLCDAIQAIQNHTSFSLNVSEETQARMKHQLDPNDPILSAILEWLRKLFSNTPEFNIALTGVLASLAHDPFRSLTGWLTFGHLEDAPGTIQLPVDSSRQEDGDDRSEDFQIGEMLASEQRTHPASSLDDGARPVVLTIFQSLVAQLERYRHGVDNFDQYLLERRQGLLFSENLTDALTLVLDLDDTNSPANTQLTTAAIPAQEIPPQPVQKRSGSLVSFLTPRKPKPVPSKTAQAKAALGSASPKGVAASPFVSHYQHTSTVAVEPFEAPSPSEGPWVPARHLKFSAEEEDVLSSGWDEKPHNTARSTSHSEEQVQGPRTVTLSRLLDNIVILEECIKEMAAVVQARRALGIDAVRYI</sequence>
<dbReference type="Pfam" id="PF19314">
    <property type="entry name" value="DUF5917"/>
    <property type="match status" value="1"/>
</dbReference>
<dbReference type="Proteomes" id="UP001201163">
    <property type="component" value="Unassembled WGS sequence"/>
</dbReference>
<dbReference type="AlphaFoldDB" id="A0AAD4QD24"/>
<reference evidence="4" key="1">
    <citation type="submission" date="2022-01" db="EMBL/GenBank/DDBJ databases">
        <title>Comparative genomics reveals a dynamic genome evolution in the ectomycorrhizal milk-cap (Lactarius) mushrooms.</title>
        <authorList>
            <consortium name="DOE Joint Genome Institute"/>
            <person name="Lebreton A."/>
            <person name="Tang N."/>
            <person name="Kuo A."/>
            <person name="LaButti K."/>
            <person name="Drula E."/>
            <person name="Barry K."/>
            <person name="Clum A."/>
            <person name="Lipzen A."/>
            <person name="Mousain D."/>
            <person name="Ng V."/>
            <person name="Wang R."/>
            <person name="Wang X."/>
            <person name="Dai Y."/>
            <person name="Henrissat B."/>
            <person name="Grigoriev I.V."/>
            <person name="Guerin-Laguette A."/>
            <person name="Yu F."/>
            <person name="Martin F.M."/>
        </authorList>
    </citation>
    <scope>NUCLEOTIDE SEQUENCE</scope>
    <source>
        <strain evidence="4">QP</strain>
    </source>
</reference>
<evidence type="ECO:0000256" key="2">
    <source>
        <dbReference type="SAM" id="MobiDB-lite"/>
    </source>
</evidence>
<organism evidence="4 5">
    <name type="scientific">Lactarius akahatsu</name>
    <dbReference type="NCBI Taxonomy" id="416441"/>
    <lineage>
        <taxon>Eukaryota</taxon>
        <taxon>Fungi</taxon>
        <taxon>Dikarya</taxon>
        <taxon>Basidiomycota</taxon>
        <taxon>Agaricomycotina</taxon>
        <taxon>Agaricomycetes</taxon>
        <taxon>Russulales</taxon>
        <taxon>Russulaceae</taxon>
        <taxon>Lactarius</taxon>
    </lineage>
</organism>
<feature type="region of interest" description="Disordered" evidence="2">
    <location>
        <begin position="372"/>
        <end position="399"/>
    </location>
</feature>
<feature type="compositionally biased region" description="Basic and acidic residues" evidence="2">
    <location>
        <begin position="388"/>
        <end position="399"/>
    </location>
</feature>